<dbReference type="Pfam" id="PF00239">
    <property type="entry name" value="Resolvase"/>
    <property type="match status" value="1"/>
</dbReference>
<dbReference type="SUPFAM" id="SSF53041">
    <property type="entry name" value="Resolvase-like"/>
    <property type="match status" value="1"/>
</dbReference>
<evidence type="ECO:0000313" key="3">
    <source>
        <dbReference type="EMBL" id="MCZ4223276.1"/>
    </source>
</evidence>
<dbReference type="PANTHER" id="PTHR30461">
    <property type="entry name" value="DNA-INVERTASE FROM LAMBDOID PROPHAGE"/>
    <property type="match status" value="1"/>
</dbReference>
<dbReference type="SMART" id="SM00857">
    <property type="entry name" value="Resolvase"/>
    <property type="match status" value="1"/>
</dbReference>
<keyword evidence="4" id="KW-1185">Reference proteome</keyword>
<dbReference type="InterPro" id="IPR050639">
    <property type="entry name" value="SSR_resolvase"/>
</dbReference>
<feature type="domain" description="Recombinase" evidence="2">
    <location>
        <begin position="159"/>
        <end position="269"/>
    </location>
</feature>
<dbReference type="Proteomes" id="UP001144341">
    <property type="component" value="Unassembled WGS sequence"/>
</dbReference>
<evidence type="ECO:0000313" key="4">
    <source>
        <dbReference type="Proteomes" id="UP001144341"/>
    </source>
</evidence>
<reference evidence="3" key="1">
    <citation type="submission" date="2022-12" db="EMBL/GenBank/DDBJ databases">
        <title>Genome sequence of SJ11.</title>
        <authorList>
            <person name="Woo H."/>
        </authorList>
    </citation>
    <scope>NUCLEOTIDE SEQUENCE</scope>
    <source>
        <strain evidence="3">SJ11</strain>
    </source>
</reference>
<dbReference type="PROSITE" id="PS51737">
    <property type="entry name" value="RECOMBINASE_DNA_BIND"/>
    <property type="match status" value="1"/>
</dbReference>
<dbReference type="EMBL" id="JAPWGL010000002">
    <property type="protein sequence ID" value="MCZ4223276.1"/>
    <property type="molecule type" value="Genomic_DNA"/>
</dbReference>
<comment type="caution">
    <text evidence="3">The sequence shown here is derived from an EMBL/GenBank/DDBJ whole genome shotgun (WGS) entry which is preliminary data.</text>
</comment>
<dbReference type="Gene3D" id="3.40.50.1390">
    <property type="entry name" value="Resolvase, N-terminal catalytic domain"/>
    <property type="match status" value="1"/>
</dbReference>
<dbReference type="Pfam" id="PF07508">
    <property type="entry name" value="Recombinase"/>
    <property type="match status" value="1"/>
</dbReference>
<dbReference type="InterPro" id="IPR011109">
    <property type="entry name" value="DNA_bind_recombinase_dom"/>
</dbReference>
<feature type="domain" description="Resolvase/invertase-type recombinase catalytic" evidence="1">
    <location>
        <begin position="3"/>
        <end position="152"/>
    </location>
</feature>
<proteinExistence type="predicted"/>
<gene>
    <name evidence="3" type="ORF">O0931_08185</name>
</gene>
<dbReference type="InterPro" id="IPR006119">
    <property type="entry name" value="Resolv_N"/>
</dbReference>
<protein>
    <submittedName>
        <fullName evidence="3">Recombinase family protein</fullName>
    </submittedName>
</protein>
<sequence>MKSAYIYVKVSTDEQMRQGYSLIEQEERLLQHCKINNIEISGIFREDYSAKDFNRPEWKKLVRIIKKDKSRPQKQILFIKWDRFSRNIQYAYQMMGFLKNLNIEAMAIDQPIDFNIPESIVMPAVYLSIPEAENSRRGKNTSDGLRRARKLGRWPSKAPIGYQNVTSPDGKKIIVPKQPEANHIKWSFEQMVTGYYSISKLNKIACLNGFDCKRNNFWQLMHNPIYCGFVTLSATKDEEKQLIEGIHEPLISKELFYKVQELIASRRRLRGNFKDIKLIYPLRGFLTCPFCSRKLSASTS</sequence>
<evidence type="ECO:0000259" key="2">
    <source>
        <dbReference type="PROSITE" id="PS51737"/>
    </source>
</evidence>
<organism evidence="3 4">
    <name type="scientific">Pedobacter rhodius</name>
    <dbReference type="NCBI Taxonomy" id="3004098"/>
    <lineage>
        <taxon>Bacteria</taxon>
        <taxon>Pseudomonadati</taxon>
        <taxon>Bacteroidota</taxon>
        <taxon>Sphingobacteriia</taxon>
        <taxon>Sphingobacteriales</taxon>
        <taxon>Sphingobacteriaceae</taxon>
        <taxon>Pedobacter</taxon>
    </lineage>
</organism>
<dbReference type="InterPro" id="IPR036162">
    <property type="entry name" value="Resolvase-like_N_sf"/>
</dbReference>
<accession>A0ABT4KX09</accession>
<name>A0ABT4KX09_9SPHI</name>
<dbReference type="PROSITE" id="PS51736">
    <property type="entry name" value="RECOMBINASES_3"/>
    <property type="match status" value="1"/>
</dbReference>
<dbReference type="InterPro" id="IPR038109">
    <property type="entry name" value="DNA_bind_recomb_sf"/>
</dbReference>
<dbReference type="Gene3D" id="3.90.1750.20">
    <property type="entry name" value="Putative Large Serine Recombinase, Chain B, Domain 2"/>
    <property type="match status" value="1"/>
</dbReference>
<dbReference type="RefSeq" id="WP_269415074.1">
    <property type="nucleotide sequence ID" value="NZ_JAPWGL010000002.1"/>
</dbReference>
<dbReference type="CDD" id="cd00338">
    <property type="entry name" value="Ser_Recombinase"/>
    <property type="match status" value="1"/>
</dbReference>
<dbReference type="PANTHER" id="PTHR30461:SF23">
    <property type="entry name" value="DNA RECOMBINASE-RELATED"/>
    <property type="match status" value="1"/>
</dbReference>
<evidence type="ECO:0000259" key="1">
    <source>
        <dbReference type="PROSITE" id="PS51736"/>
    </source>
</evidence>